<dbReference type="SUPFAM" id="SSF46785">
    <property type="entry name" value="Winged helix' DNA-binding domain"/>
    <property type="match status" value="1"/>
</dbReference>
<dbReference type="Gene3D" id="3.40.1390.20">
    <property type="entry name" value="HprK N-terminal domain-like"/>
    <property type="match status" value="1"/>
</dbReference>
<reference evidence="4 5" key="1">
    <citation type="submission" date="2018-10" db="EMBL/GenBank/DDBJ databases">
        <title>Genomic Encyclopedia of Type Strains, Phase IV (KMG-IV): sequencing the most valuable type-strain genomes for metagenomic binning, comparative biology and taxonomic classification.</title>
        <authorList>
            <person name="Goeker M."/>
        </authorList>
    </citation>
    <scope>NUCLEOTIDE SEQUENCE [LARGE SCALE GENOMIC DNA]</scope>
    <source>
        <strain evidence="4 5">DSM 22653</strain>
    </source>
</reference>
<feature type="domain" description="CBS" evidence="3">
    <location>
        <begin position="274"/>
        <end position="336"/>
    </location>
</feature>
<dbReference type="InterPro" id="IPR000644">
    <property type="entry name" value="CBS_dom"/>
</dbReference>
<dbReference type="Pfam" id="PF03061">
    <property type="entry name" value="4HBT"/>
    <property type="match status" value="1"/>
</dbReference>
<evidence type="ECO:0000259" key="3">
    <source>
        <dbReference type="PROSITE" id="PS51371"/>
    </source>
</evidence>
<dbReference type="Pfam" id="PF00571">
    <property type="entry name" value="CBS"/>
    <property type="match status" value="2"/>
</dbReference>
<protein>
    <submittedName>
        <fullName evidence="4">Putative transcriptional regulator</fullName>
    </submittedName>
</protein>
<evidence type="ECO:0000256" key="1">
    <source>
        <dbReference type="ARBA" id="ARBA00023122"/>
    </source>
</evidence>
<dbReference type="SUPFAM" id="SSF75138">
    <property type="entry name" value="HprK N-terminal domain-like"/>
    <property type="match status" value="1"/>
</dbReference>
<dbReference type="CDD" id="cd03443">
    <property type="entry name" value="PaaI_thioesterase"/>
    <property type="match status" value="1"/>
</dbReference>
<dbReference type="InterPro" id="IPR051257">
    <property type="entry name" value="Diverse_CBS-Domain"/>
</dbReference>
<evidence type="ECO:0000313" key="4">
    <source>
        <dbReference type="EMBL" id="RKQ84662.1"/>
    </source>
</evidence>
<evidence type="ECO:0000256" key="2">
    <source>
        <dbReference type="PROSITE-ProRule" id="PRU00703"/>
    </source>
</evidence>
<dbReference type="Gene3D" id="3.10.129.10">
    <property type="entry name" value="Hotdog Thioesterase"/>
    <property type="match status" value="1"/>
</dbReference>
<gene>
    <name evidence="4" type="ORF">C7438_1151</name>
</gene>
<dbReference type="Gene3D" id="3.10.580.10">
    <property type="entry name" value="CBS-domain"/>
    <property type="match status" value="2"/>
</dbReference>
<dbReference type="Proteomes" id="UP000267019">
    <property type="component" value="Unassembled WGS sequence"/>
</dbReference>
<dbReference type="SUPFAM" id="SSF54631">
    <property type="entry name" value="CBS-domain pair"/>
    <property type="match status" value="1"/>
</dbReference>
<dbReference type="InterPro" id="IPR036388">
    <property type="entry name" value="WH-like_DNA-bd_sf"/>
</dbReference>
<dbReference type="CDD" id="cd04596">
    <property type="entry name" value="CBS_pair_DRTGG_assoc"/>
    <property type="match status" value="1"/>
</dbReference>
<name>A0A660KW38_9BACL</name>
<dbReference type="InterPro" id="IPR028979">
    <property type="entry name" value="Ser_kin/Pase_Hpr-like_N_sf"/>
</dbReference>
<dbReference type="InterPro" id="IPR006683">
    <property type="entry name" value="Thioestr_dom"/>
</dbReference>
<dbReference type="EMBL" id="RBIJ01000003">
    <property type="protein sequence ID" value="RKQ84662.1"/>
    <property type="molecule type" value="Genomic_DNA"/>
</dbReference>
<dbReference type="PANTHER" id="PTHR43080:SF2">
    <property type="entry name" value="CBS DOMAIN-CONTAINING PROTEIN"/>
    <property type="match status" value="1"/>
</dbReference>
<comment type="caution">
    <text evidence="4">The sequence shown here is derived from an EMBL/GenBank/DDBJ whole genome shotgun (WGS) entry which is preliminary data.</text>
</comment>
<dbReference type="PANTHER" id="PTHR43080">
    <property type="entry name" value="CBS DOMAIN-CONTAINING PROTEIN CBSX3, MITOCHONDRIAL"/>
    <property type="match status" value="1"/>
</dbReference>
<sequence length="454" mass="50129">MPVSGRRALLATGGRALSLLTKHEQILAYIESLPVGEKISVRSVARALGVSEGTAYRAIKEAENQGLVSTIERVGTIRIERKKRETLEQLTFGEVAAIVDGEVLAGASGLGKRLNKFVIGAMRLDDMMKYVEPGNLLIVGNRDEAHRLALLQGAAVLITGGFDADPATKKLADEVGLPLISSPYDTFTVATLINRAIYDQLIKKKILRVEDIYIPLEKTVYVTGKQTVGDVKRIAQETGHHHFPVVDDDMTVLGVVSARDLLSLRDDTRVADILKPLSVYARPQFTVAATAHTLVWEDMHLLPVVDADRRLLGIVTRKDILKALQQLDKQPHVGDTFEDLIFTTLKPRDEEGCSTFVGSVTPQMTNRYGMLSSGVLASLIYEAAIACLRRERRGDFEIEHSLVYFLRPVPIEQEIEVEPRILDIGRRRGRVEVTVRSQGQEVAKALIAAQVWEG</sequence>
<dbReference type="InterPro" id="IPR046342">
    <property type="entry name" value="CBS_dom_sf"/>
</dbReference>
<keyword evidence="5" id="KW-1185">Reference proteome</keyword>
<proteinExistence type="predicted"/>
<accession>A0A660KW38</accession>
<dbReference type="Pfam" id="PF07085">
    <property type="entry name" value="DRTGG"/>
    <property type="match status" value="1"/>
</dbReference>
<feature type="domain" description="CBS" evidence="3">
    <location>
        <begin position="213"/>
        <end position="273"/>
    </location>
</feature>
<organism evidence="4 5">
    <name type="scientific">Brockia lithotrophica</name>
    <dbReference type="NCBI Taxonomy" id="933949"/>
    <lineage>
        <taxon>Bacteria</taxon>
        <taxon>Bacillati</taxon>
        <taxon>Bacillota</taxon>
        <taxon>Bacilli</taxon>
        <taxon>Bacillales</taxon>
        <taxon>Bacillales Family X. Incertae Sedis</taxon>
        <taxon>Brockia</taxon>
    </lineage>
</organism>
<dbReference type="SUPFAM" id="SSF54637">
    <property type="entry name" value="Thioesterase/thiol ester dehydrase-isomerase"/>
    <property type="match status" value="1"/>
</dbReference>
<dbReference type="Gene3D" id="1.10.10.10">
    <property type="entry name" value="Winged helix-like DNA-binding domain superfamily/Winged helix DNA-binding domain"/>
    <property type="match status" value="1"/>
</dbReference>
<dbReference type="PROSITE" id="PS51371">
    <property type="entry name" value="CBS"/>
    <property type="match status" value="2"/>
</dbReference>
<dbReference type="InterPro" id="IPR010766">
    <property type="entry name" value="DRTGG"/>
</dbReference>
<dbReference type="InterPro" id="IPR036390">
    <property type="entry name" value="WH_DNA-bd_sf"/>
</dbReference>
<dbReference type="InterPro" id="IPR029069">
    <property type="entry name" value="HotDog_dom_sf"/>
</dbReference>
<dbReference type="RefSeq" id="WP_211322098.1">
    <property type="nucleotide sequence ID" value="NZ_RBIJ01000003.1"/>
</dbReference>
<dbReference type="SMART" id="SM00116">
    <property type="entry name" value="CBS"/>
    <property type="match status" value="2"/>
</dbReference>
<dbReference type="AlphaFoldDB" id="A0A660KW38"/>
<keyword evidence="1 2" id="KW-0129">CBS domain</keyword>
<evidence type="ECO:0000313" key="5">
    <source>
        <dbReference type="Proteomes" id="UP000267019"/>
    </source>
</evidence>